<feature type="compositionally biased region" description="Polar residues" evidence="1">
    <location>
        <begin position="267"/>
        <end position="287"/>
    </location>
</feature>
<gene>
    <name evidence="2" type="ORF">D9757_010175</name>
</gene>
<evidence type="ECO:0000256" key="1">
    <source>
        <dbReference type="SAM" id="MobiDB-lite"/>
    </source>
</evidence>
<dbReference type="EMBL" id="JAACJN010000100">
    <property type="protein sequence ID" value="KAF5374591.1"/>
    <property type="molecule type" value="Genomic_DNA"/>
</dbReference>
<comment type="caution">
    <text evidence="2">The sequence shown here is derived from an EMBL/GenBank/DDBJ whole genome shotgun (WGS) entry which is preliminary data.</text>
</comment>
<dbReference type="Proteomes" id="UP000518752">
    <property type="component" value="Unassembled WGS sequence"/>
</dbReference>
<sequence length="365" mass="39544">MARNLGLIWIVGSALFWIHSAMRAVPTPLLRLLLYHQPSETMLNLIDPDAISRFGWLGTYQDRPLEAHTLPNPDKQLIVISSYFETLKNISGVQAKLVAAYKTSKNESTTNIGVKLASGRNHSDFTSRDYKQYLSLNASYTKLLIQYDKLETTNKVLALLVYRLRRPNQFLQIAPQGNMLQKILPTAPAIFNLSMITAGDSSSPSFVKFSGAWGELNDGFHNTTYNNTTMASSINGDAPVPTPSANQTSPFSPPSVTPTPISRTTSQSRNPNATSLTATARTTVSAQRSRLVRASRVPALSRLDRCAGTGASSALLLAASSTSSGSFNSASADHDSPVEVAAESFGTWTVNLGSKKQVASLRHKP</sequence>
<dbReference type="AlphaFoldDB" id="A0A8H5H0Q7"/>
<evidence type="ECO:0000313" key="2">
    <source>
        <dbReference type="EMBL" id="KAF5374591.1"/>
    </source>
</evidence>
<reference evidence="2 3" key="1">
    <citation type="journal article" date="2020" name="ISME J.">
        <title>Uncovering the hidden diversity of litter-decomposition mechanisms in mushroom-forming fungi.</title>
        <authorList>
            <person name="Floudas D."/>
            <person name="Bentzer J."/>
            <person name="Ahren D."/>
            <person name="Johansson T."/>
            <person name="Persson P."/>
            <person name="Tunlid A."/>
        </authorList>
    </citation>
    <scope>NUCLEOTIDE SEQUENCE [LARGE SCALE GENOMIC DNA]</scope>
    <source>
        <strain evidence="2 3">CBS 406.79</strain>
    </source>
</reference>
<proteinExistence type="predicted"/>
<feature type="region of interest" description="Disordered" evidence="1">
    <location>
        <begin position="231"/>
        <end position="287"/>
    </location>
</feature>
<name>A0A8H5H0Q7_9AGAR</name>
<organism evidence="2 3">
    <name type="scientific">Collybiopsis confluens</name>
    <dbReference type="NCBI Taxonomy" id="2823264"/>
    <lineage>
        <taxon>Eukaryota</taxon>
        <taxon>Fungi</taxon>
        <taxon>Dikarya</taxon>
        <taxon>Basidiomycota</taxon>
        <taxon>Agaricomycotina</taxon>
        <taxon>Agaricomycetes</taxon>
        <taxon>Agaricomycetidae</taxon>
        <taxon>Agaricales</taxon>
        <taxon>Marasmiineae</taxon>
        <taxon>Omphalotaceae</taxon>
        <taxon>Collybiopsis</taxon>
    </lineage>
</organism>
<evidence type="ECO:0000313" key="3">
    <source>
        <dbReference type="Proteomes" id="UP000518752"/>
    </source>
</evidence>
<dbReference type="OrthoDB" id="2978199at2759"/>
<accession>A0A8H5H0Q7</accession>
<protein>
    <submittedName>
        <fullName evidence="2">Uncharacterized protein</fullName>
    </submittedName>
</protein>
<keyword evidence="3" id="KW-1185">Reference proteome</keyword>